<dbReference type="PROSITE" id="PS50930">
    <property type="entry name" value="HTH_LYTTR"/>
    <property type="match status" value="1"/>
</dbReference>
<name>A0A949TXL8_9CLOT</name>
<reference evidence="4" key="1">
    <citation type="submission" date="2020-12" db="EMBL/GenBank/DDBJ databases">
        <title>Clostridium thailandense sp. nov., a novel acetogenic bacterium isolated from peat land soil in Thailand.</title>
        <authorList>
            <person name="Chaikitkaew S."/>
            <person name="Birkeland N.K."/>
        </authorList>
    </citation>
    <scope>NUCLEOTIDE SEQUENCE</scope>
    <source>
        <strain evidence="4">PL3</strain>
    </source>
</reference>
<proteinExistence type="predicted"/>
<dbReference type="Pfam" id="PF00072">
    <property type="entry name" value="Response_reg"/>
    <property type="match status" value="1"/>
</dbReference>
<keyword evidence="1" id="KW-0597">Phosphoprotein</keyword>
<feature type="modified residue" description="4-aspartylphosphate" evidence="1">
    <location>
        <position position="53"/>
    </location>
</feature>
<evidence type="ECO:0000313" key="4">
    <source>
        <dbReference type="EMBL" id="MBV7272773.1"/>
    </source>
</evidence>
<dbReference type="GO" id="GO:0003677">
    <property type="term" value="F:DNA binding"/>
    <property type="evidence" value="ECO:0007669"/>
    <property type="project" value="InterPro"/>
</dbReference>
<feature type="domain" description="Response regulatory" evidence="2">
    <location>
        <begin position="3"/>
        <end position="116"/>
    </location>
</feature>
<dbReference type="InterPro" id="IPR046947">
    <property type="entry name" value="LytR-like"/>
</dbReference>
<evidence type="ECO:0000256" key="1">
    <source>
        <dbReference type="PROSITE-ProRule" id="PRU00169"/>
    </source>
</evidence>
<dbReference type="PROSITE" id="PS50110">
    <property type="entry name" value="RESPONSE_REGULATORY"/>
    <property type="match status" value="1"/>
</dbReference>
<dbReference type="RefSeq" id="WP_218319805.1">
    <property type="nucleotide sequence ID" value="NZ_JAEEGC010000032.1"/>
</dbReference>
<evidence type="ECO:0000313" key="5">
    <source>
        <dbReference type="Proteomes" id="UP000694308"/>
    </source>
</evidence>
<evidence type="ECO:0000259" key="2">
    <source>
        <dbReference type="PROSITE" id="PS50110"/>
    </source>
</evidence>
<organism evidence="4 5">
    <name type="scientific">Clostridium thailandense</name>
    <dbReference type="NCBI Taxonomy" id="2794346"/>
    <lineage>
        <taxon>Bacteria</taxon>
        <taxon>Bacillati</taxon>
        <taxon>Bacillota</taxon>
        <taxon>Clostridia</taxon>
        <taxon>Eubacteriales</taxon>
        <taxon>Clostridiaceae</taxon>
        <taxon>Clostridium</taxon>
    </lineage>
</organism>
<feature type="domain" description="HTH LytTR-type" evidence="3">
    <location>
        <begin position="128"/>
        <end position="227"/>
    </location>
</feature>
<dbReference type="EMBL" id="JAEEGC010000032">
    <property type="protein sequence ID" value="MBV7272773.1"/>
    <property type="molecule type" value="Genomic_DNA"/>
</dbReference>
<sequence>MINIAICDDDKNIINQIEKYIDDYEGGRCAISTYSCGEELLSERKNFHVIFLDIDMTGIDGIETAKRIRSYDKTVKIIYITSFNDYVNLAFEVHAFGYLNKPIKKEQIYTQLNEAIIYSKEEEEKELIEFITAEGVVRLAPKDIYYFEYANRRVKLKTLDKVYTLKENITTIANNMNKYDFLMPHKSFTINLFYVKSIKGYDIFMMDGAVIPLSQKKSAEFRDKFNMFLENHIKNM</sequence>
<keyword evidence="5" id="KW-1185">Reference proteome</keyword>
<dbReference type="SMART" id="SM00448">
    <property type="entry name" value="REC"/>
    <property type="match status" value="1"/>
</dbReference>
<protein>
    <submittedName>
        <fullName evidence="4">Response regulator transcription factor</fullName>
    </submittedName>
</protein>
<accession>A0A949TXL8</accession>
<dbReference type="Pfam" id="PF04397">
    <property type="entry name" value="LytTR"/>
    <property type="match status" value="1"/>
</dbReference>
<dbReference type="InterPro" id="IPR007492">
    <property type="entry name" value="LytTR_DNA-bd_dom"/>
</dbReference>
<dbReference type="InterPro" id="IPR001789">
    <property type="entry name" value="Sig_transdc_resp-reg_receiver"/>
</dbReference>
<dbReference type="GO" id="GO:0000156">
    <property type="term" value="F:phosphorelay response regulator activity"/>
    <property type="evidence" value="ECO:0007669"/>
    <property type="project" value="InterPro"/>
</dbReference>
<evidence type="ECO:0000259" key="3">
    <source>
        <dbReference type="PROSITE" id="PS50930"/>
    </source>
</evidence>
<dbReference type="AlphaFoldDB" id="A0A949TXL8"/>
<dbReference type="Proteomes" id="UP000694308">
    <property type="component" value="Unassembled WGS sequence"/>
</dbReference>
<dbReference type="PANTHER" id="PTHR37299:SF1">
    <property type="entry name" value="STAGE 0 SPORULATION PROTEIN A HOMOLOG"/>
    <property type="match status" value="1"/>
</dbReference>
<gene>
    <name evidence="4" type="ORF">I6U48_07550</name>
</gene>
<dbReference type="PANTHER" id="PTHR37299">
    <property type="entry name" value="TRANSCRIPTIONAL REGULATOR-RELATED"/>
    <property type="match status" value="1"/>
</dbReference>
<dbReference type="SMART" id="SM00850">
    <property type="entry name" value="LytTR"/>
    <property type="match status" value="1"/>
</dbReference>
<comment type="caution">
    <text evidence="4">The sequence shown here is derived from an EMBL/GenBank/DDBJ whole genome shotgun (WGS) entry which is preliminary data.</text>
</comment>